<dbReference type="Proteomes" id="UP000516437">
    <property type="component" value="Chromosome 1"/>
</dbReference>
<comment type="caution">
    <text evidence="2">The sequence shown here is derived from an EMBL/GenBank/DDBJ whole genome shotgun (WGS) entry which is preliminary data.</text>
</comment>
<sequence>MDPSSSIKSQASKNSNLPEATRTILGMDHDLYDAAANGKFDVFEDIQQPLDLL</sequence>
<evidence type="ECO:0000256" key="1">
    <source>
        <dbReference type="SAM" id="MobiDB-lite"/>
    </source>
</evidence>
<dbReference type="AlphaFoldDB" id="A0A6A1WQC6"/>
<protein>
    <submittedName>
        <fullName evidence="2">Uncharacterized protein</fullName>
    </submittedName>
</protein>
<dbReference type="OrthoDB" id="1847170at2759"/>
<gene>
    <name evidence="2" type="ORF">CJ030_MR1G010277</name>
</gene>
<accession>A0A6A1WQC6</accession>
<reference evidence="2 3" key="1">
    <citation type="journal article" date="2019" name="Plant Biotechnol. J.">
        <title>The red bayberry genome and genetic basis of sex determination.</title>
        <authorList>
            <person name="Jia H.M."/>
            <person name="Jia H.J."/>
            <person name="Cai Q.L."/>
            <person name="Wang Y."/>
            <person name="Zhao H.B."/>
            <person name="Yang W.F."/>
            <person name="Wang G.Y."/>
            <person name="Li Y.H."/>
            <person name="Zhan D.L."/>
            <person name="Shen Y.T."/>
            <person name="Niu Q.F."/>
            <person name="Chang L."/>
            <person name="Qiu J."/>
            <person name="Zhao L."/>
            <person name="Xie H.B."/>
            <person name="Fu W.Y."/>
            <person name="Jin J."/>
            <person name="Li X.W."/>
            <person name="Jiao Y."/>
            <person name="Zhou C.C."/>
            <person name="Tu T."/>
            <person name="Chai C.Y."/>
            <person name="Gao J.L."/>
            <person name="Fan L.J."/>
            <person name="van de Weg E."/>
            <person name="Wang J.Y."/>
            <person name="Gao Z.S."/>
        </authorList>
    </citation>
    <scope>NUCLEOTIDE SEQUENCE [LARGE SCALE GENOMIC DNA]</scope>
    <source>
        <tissue evidence="2">Leaves</tissue>
    </source>
</reference>
<dbReference type="EMBL" id="RXIC02000019">
    <property type="protein sequence ID" value="KAB1227489.1"/>
    <property type="molecule type" value="Genomic_DNA"/>
</dbReference>
<evidence type="ECO:0000313" key="3">
    <source>
        <dbReference type="Proteomes" id="UP000516437"/>
    </source>
</evidence>
<proteinExistence type="predicted"/>
<organism evidence="2 3">
    <name type="scientific">Morella rubra</name>
    <name type="common">Chinese bayberry</name>
    <dbReference type="NCBI Taxonomy" id="262757"/>
    <lineage>
        <taxon>Eukaryota</taxon>
        <taxon>Viridiplantae</taxon>
        <taxon>Streptophyta</taxon>
        <taxon>Embryophyta</taxon>
        <taxon>Tracheophyta</taxon>
        <taxon>Spermatophyta</taxon>
        <taxon>Magnoliopsida</taxon>
        <taxon>eudicotyledons</taxon>
        <taxon>Gunneridae</taxon>
        <taxon>Pentapetalae</taxon>
        <taxon>rosids</taxon>
        <taxon>fabids</taxon>
        <taxon>Fagales</taxon>
        <taxon>Myricaceae</taxon>
        <taxon>Morella</taxon>
    </lineage>
</organism>
<feature type="compositionally biased region" description="Low complexity" evidence="1">
    <location>
        <begin position="1"/>
        <end position="16"/>
    </location>
</feature>
<feature type="region of interest" description="Disordered" evidence="1">
    <location>
        <begin position="1"/>
        <end position="20"/>
    </location>
</feature>
<keyword evidence="3" id="KW-1185">Reference proteome</keyword>
<evidence type="ECO:0000313" key="2">
    <source>
        <dbReference type="EMBL" id="KAB1227489.1"/>
    </source>
</evidence>
<name>A0A6A1WQC6_9ROSI</name>